<keyword evidence="2" id="KW-0472">Membrane</keyword>
<evidence type="ECO:0000256" key="1">
    <source>
        <dbReference type="ARBA" id="ARBA00022593"/>
    </source>
</evidence>
<feature type="region of interest" description="Disordered" evidence="5">
    <location>
        <begin position="1"/>
        <end position="40"/>
    </location>
</feature>
<comment type="subcellular location">
    <subcellularLocation>
        <location evidence="4">Peroxisome membrane</location>
    </subcellularLocation>
</comment>
<gene>
    <name evidence="6" type="primary">PEX11_3</name>
    <name evidence="6" type="ORF">BG006_008218</name>
</gene>
<dbReference type="GO" id="GO:0005778">
    <property type="term" value="C:peroxisomal membrane"/>
    <property type="evidence" value="ECO:0007669"/>
    <property type="project" value="UniProtKB-SubCell"/>
</dbReference>
<evidence type="ECO:0000256" key="3">
    <source>
        <dbReference type="ARBA" id="ARBA00023140"/>
    </source>
</evidence>
<name>A0A9P5SIN0_9FUNG</name>
<dbReference type="PANTHER" id="PTHR12652">
    <property type="entry name" value="PEROXISOMAL BIOGENESIS FACTOR 11"/>
    <property type="match status" value="1"/>
</dbReference>
<evidence type="ECO:0000313" key="6">
    <source>
        <dbReference type="EMBL" id="KAF9328615.1"/>
    </source>
</evidence>
<dbReference type="PANTHER" id="PTHR12652:SF19">
    <property type="entry name" value="PEROXISOMAL BIOGENESIS FACTOR 11"/>
    <property type="match status" value="1"/>
</dbReference>
<dbReference type="Pfam" id="PF05648">
    <property type="entry name" value="PEX11"/>
    <property type="match status" value="2"/>
</dbReference>
<proteinExistence type="predicted"/>
<organism evidence="6 7">
    <name type="scientific">Podila minutissima</name>
    <dbReference type="NCBI Taxonomy" id="64525"/>
    <lineage>
        <taxon>Eukaryota</taxon>
        <taxon>Fungi</taxon>
        <taxon>Fungi incertae sedis</taxon>
        <taxon>Mucoromycota</taxon>
        <taxon>Mortierellomycotina</taxon>
        <taxon>Mortierellomycetes</taxon>
        <taxon>Mortierellales</taxon>
        <taxon>Mortierellaceae</taxon>
        <taxon>Podila</taxon>
    </lineage>
</organism>
<evidence type="ECO:0000256" key="4">
    <source>
        <dbReference type="ARBA" id="ARBA00046271"/>
    </source>
</evidence>
<keyword evidence="1" id="KW-0962">Peroxisome biogenesis</keyword>
<evidence type="ECO:0000256" key="5">
    <source>
        <dbReference type="SAM" id="MobiDB-lite"/>
    </source>
</evidence>
<accession>A0A9P5SIN0</accession>
<dbReference type="InterPro" id="IPR008733">
    <property type="entry name" value="PEX11"/>
</dbReference>
<feature type="compositionally biased region" description="Basic and acidic residues" evidence="5">
    <location>
        <begin position="29"/>
        <end position="40"/>
    </location>
</feature>
<dbReference type="EMBL" id="JAAAUY010000548">
    <property type="protein sequence ID" value="KAF9328615.1"/>
    <property type="molecule type" value="Genomic_DNA"/>
</dbReference>
<keyword evidence="3" id="KW-0576">Peroxisome</keyword>
<dbReference type="AlphaFoldDB" id="A0A9P5SIN0"/>
<sequence length="324" mass="36181">MEPSYSTNDSTDPFLSMSSSLPPAVVGPEAKDNDTLKNHPWTTERAKVAAETEISPPISPKQHAHQAGFVEPLQDKTATQIIREISDLVDGRDKTVKVIQYFAKVFLWLFLSNPKQSELLASRIKALAKQFSTTRKVLRLGHFIDPMATVLHMGAVLVHNVQKQGWKSTLARKPDASWRNTVRERLGDMNNAIGFVQDISDDIYCLGVIGVLDRSFADKAEPWSNRLWMVGVSIDLHENLQSIWDVKQQIKALQGEDEKVVAQRAKLENKLHWLQVTTVKLSGDFLFCAYDNLHCSFSDGFQAVTGFISGLAGAYKFVGKLVEA</sequence>
<protein>
    <submittedName>
        <fullName evidence="6">Peroxisomal membrane protein PMP27</fullName>
    </submittedName>
</protein>
<evidence type="ECO:0000313" key="7">
    <source>
        <dbReference type="Proteomes" id="UP000696485"/>
    </source>
</evidence>
<keyword evidence="7" id="KW-1185">Reference proteome</keyword>
<comment type="caution">
    <text evidence="6">The sequence shown here is derived from an EMBL/GenBank/DDBJ whole genome shotgun (WGS) entry which is preliminary data.</text>
</comment>
<dbReference type="GO" id="GO:0016559">
    <property type="term" value="P:peroxisome fission"/>
    <property type="evidence" value="ECO:0007669"/>
    <property type="project" value="InterPro"/>
</dbReference>
<evidence type="ECO:0000256" key="2">
    <source>
        <dbReference type="ARBA" id="ARBA00023136"/>
    </source>
</evidence>
<reference evidence="6" key="1">
    <citation type="journal article" date="2020" name="Fungal Divers.">
        <title>Resolving the Mortierellaceae phylogeny through synthesis of multi-gene phylogenetics and phylogenomics.</title>
        <authorList>
            <person name="Vandepol N."/>
            <person name="Liber J."/>
            <person name="Desiro A."/>
            <person name="Na H."/>
            <person name="Kennedy M."/>
            <person name="Barry K."/>
            <person name="Grigoriev I.V."/>
            <person name="Miller A.N."/>
            <person name="O'Donnell K."/>
            <person name="Stajich J.E."/>
            <person name="Bonito G."/>
        </authorList>
    </citation>
    <scope>NUCLEOTIDE SEQUENCE</scope>
    <source>
        <strain evidence="6">NVP1</strain>
    </source>
</reference>
<feature type="compositionally biased region" description="Polar residues" evidence="5">
    <location>
        <begin position="1"/>
        <end position="21"/>
    </location>
</feature>
<dbReference type="Proteomes" id="UP000696485">
    <property type="component" value="Unassembled WGS sequence"/>
</dbReference>